<evidence type="ECO:0000256" key="6">
    <source>
        <dbReference type="ARBA" id="ARBA00022679"/>
    </source>
</evidence>
<evidence type="ECO:0000256" key="4">
    <source>
        <dbReference type="ARBA" id="ARBA00022475"/>
    </source>
</evidence>
<evidence type="ECO:0000259" key="19">
    <source>
        <dbReference type="PROSITE" id="PS50885"/>
    </source>
</evidence>
<reference evidence="21" key="2">
    <citation type="submission" date="2021-08" db="EMBL/GenBank/DDBJ databases">
        <authorList>
            <person name="Tani A."/>
            <person name="Ola A."/>
            <person name="Ogura Y."/>
            <person name="Katsura K."/>
            <person name="Hayashi T."/>
        </authorList>
    </citation>
    <scope>NUCLEOTIDE SEQUENCE</scope>
    <source>
        <strain evidence="21">NBRC 15689</strain>
    </source>
</reference>
<dbReference type="SUPFAM" id="SSF52172">
    <property type="entry name" value="CheY-like"/>
    <property type="match status" value="1"/>
</dbReference>
<evidence type="ECO:0000256" key="14">
    <source>
        <dbReference type="PROSITE-ProRule" id="PRU00110"/>
    </source>
</evidence>
<dbReference type="Pfam" id="PF00672">
    <property type="entry name" value="HAMP"/>
    <property type="match status" value="1"/>
</dbReference>
<evidence type="ECO:0000313" key="22">
    <source>
        <dbReference type="Proteomes" id="UP001055156"/>
    </source>
</evidence>
<dbReference type="Gene3D" id="1.20.120.160">
    <property type="entry name" value="HPT domain"/>
    <property type="match status" value="1"/>
</dbReference>
<dbReference type="InterPro" id="IPR003594">
    <property type="entry name" value="HATPase_dom"/>
</dbReference>
<feature type="domain" description="HPt" evidence="20">
    <location>
        <begin position="784"/>
        <end position="881"/>
    </location>
</feature>
<organism evidence="21 22">
    <name type="scientific">Methylobacterium organophilum</name>
    <dbReference type="NCBI Taxonomy" id="410"/>
    <lineage>
        <taxon>Bacteria</taxon>
        <taxon>Pseudomonadati</taxon>
        <taxon>Pseudomonadota</taxon>
        <taxon>Alphaproteobacteria</taxon>
        <taxon>Hyphomicrobiales</taxon>
        <taxon>Methylobacteriaceae</taxon>
        <taxon>Methylobacterium</taxon>
    </lineage>
</organism>
<dbReference type="Proteomes" id="UP001055156">
    <property type="component" value="Unassembled WGS sequence"/>
</dbReference>
<dbReference type="Gene3D" id="3.30.565.10">
    <property type="entry name" value="Histidine kinase-like ATPase, C-terminal domain"/>
    <property type="match status" value="1"/>
</dbReference>
<keyword evidence="10" id="KW-0067">ATP-binding</keyword>
<dbReference type="SMART" id="SM00304">
    <property type="entry name" value="HAMP"/>
    <property type="match status" value="1"/>
</dbReference>
<dbReference type="InterPro" id="IPR036097">
    <property type="entry name" value="HisK_dim/P_sf"/>
</dbReference>
<dbReference type="Pfam" id="PF00512">
    <property type="entry name" value="HisKA"/>
    <property type="match status" value="1"/>
</dbReference>
<dbReference type="InterPro" id="IPR011006">
    <property type="entry name" value="CheY-like_superfamily"/>
</dbReference>
<evidence type="ECO:0000313" key="21">
    <source>
        <dbReference type="EMBL" id="GJE25528.1"/>
    </source>
</evidence>
<keyword evidence="5 15" id="KW-0597">Phosphoprotein</keyword>
<dbReference type="PROSITE" id="PS50109">
    <property type="entry name" value="HIS_KIN"/>
    <property type="match status" value="1"/>
</dbReference>
<comment type="catalytic activity">
    <reaction evidence="1">
        <text>ATP + protein L-histidine = ADP + protein N-phospho-L-histidine.</text>
        <dbReference type="EC" id="2.7.13.3"/>
    </reaction>
</comment>
<dbReference type="CDD" id="cd16922">
    <property type="entry name" value="HATPase_EvgS-ArcB-TorS-like"/>
    <property type="match status" value="1"/>
</dbReference>
<sequence length="886" mass="92756">MSWRIGSVVAGAVLIALAAALGFTVWRDVDRYASDKRNELVNIARIYASAGAAAAQTADAASATAMLRAIGGQRGIEYAAILLADGSVLADQGLGARLDGDLDLDAETEIGPLRLLSTRTVRVRVPVTAGGIAVGSVVLMANTADLAERIRSAAITSGCAALLALTIGLMIAYRLQASLTGPLRALTATMETVHRTGDYAIRAEVTTQDEVGLLAETFNDLLAAVNQRDRMLAEHRRTLEAQVAARTAELSVAKDHAEAANRAKSTFLATMSHEIRTPMNGLLVMAELLVTSELPSRQKRYAEVIAQSGHSLLAILNDILDFAKVEAGKVSLEEVSFDPRDVADTVVTLFGERAHSKALDLAAVIEPGLPRRILGDPARLNQVIGNFVSNALKFTESGQVVLRVSCRSETGRIRFAVSDTGIGIPADKLGAIFEAFSQADSATTRRFGGTGLGLSIARQLVAAMGGAVGVESREGQGSTFWAEIPMRGAEPEEAPLPRAAGVTPAIRLAGLGAATEAALRVGLEAADFTIRPNAMAGPGPWIVSAAYLARLSARPEGAERVIALCPMGDAVGAEALHRGWADAVIRWPLAQSEWRPVLAALSAGASLDEAARPGAEAEALPSFAGLRVLVADDGLVNREVALEALRRLAVRDVTLVVDGLEAVERARREGFDAILIDGDMPNCDGFEASRRIRASEAAEGRPPVPIFALTAHVIGEAAEAWRAAGMDGVLTKPFTLARLAGILRQAETLRREDPVAAQAGAPEAAPLLDLATLHGLSAMTAPGEAPLIQRLLAIYRDQAAEALENLSAALEAGCPEEAARAAHALKSMSCNIGFARLAHALEAIEQAARSGAPIPDGPPVAALRALMAESIAALRESAYGPELRAA</sequence>
<dbReference type="SMART" id="SM00073">
    <property type="entry name" value="HPT"/>
    <property type="match status" value="1"/>
</dbReference>
<feature type="domain" description="Response regulatory" evidence="18">
    <location>
        <begin position="627"/>
        <end position="747"/>
    </location>
</feature>
<evidence type="ECO:0000256" key="1">
    <source>
        <dbReference type="ARBA" id="ARBA00000085"/>
    </source>
</evidence>
<dbReference type="SMART" id="SM00388">
    <property type="entry name" value="HisKA"/>
    <property type="match status" value="1"/>
</dbReference>
<dbReference type="SMART" id="SM00448">
    <property type="entry name" value="REC"/>
    <property type="match status" value="1"/>
</dbReference>
<comment type="subcellular location">
    <subcellularLocation>
        <location evidence="2">Cell membrane</location>
        <topology evidence="2">Multi-pass membrane protein</topology>
    </subcellularLocation>
</comment>
<feature type="domain" description="HAMP" evidence="19">
    <location>
        <begin position="177"/>
        <end position="230"/>
    </location>
</feature>
<dbReference type="Pfam" id="PF00072">
    <property type="entry name" value="Response_reg"/>
    <property type="match status" value="1"/>
</dbReference>
<dbReference type="EMBL" id="BPQV01000001">
    <property type="protein sequence ID" value="GJE25528.1"/>
    <property type="molecule type" value="Genomic_DNA"/>
</dbReference>
<dbReference type="InterPro" id="IPR005467">
    <property type="entry name" value="His_kinase_dom"/>
</dbReference>
<evidence type="ECO:0000256" key="8">
    <source>
        <dbReference type="ARBA" id="ARBA00022741"/>
    </source>
</evidence>
<evidence type="ECO:0000256" key="2">
    <source>
        <dbReference type="ARBA" id="ARBA00004651"/>
    </source>
</evidence>
<feature type="transmembrane region" description="Helical" evidence="16">
    <location>
        <begin position="153"/>
        <end position="173"/>
    </location>
</feature>
<keyword evidence="4" id="KW-1003">Cell membrane</keyword>
<evidence type="ECO:0000256" key="11">
    <source>
        <dbReference type="ARBA" id="ARBA00022989"/>
    </source>
</evidence>
<evidence type="ECO:0000256" key="15">
    <source>
        <dbReference type="PROSITE-ProRule" id="PRU00169"/>
    </source>
</evidence>
<dbReference type="PRINTS" id="PR00344">
    <property type="entry name" value="BCTRLSENSOR"/>
</dbReference>
<dbReference type="SUPFAM" id="SSF47384">
    <property type="entry name" value="Homodimeric domain of signal transducing histidine kinase"/>
    <property type="match status" value="1"/>
</dbReference>
<evidence type="ECO:0000256" key="10">
    <source>
        <dbReference type="ARBA" id="ARBA00022840"/>
    </source>
</evidence>
<accession>A0ABQ4T1Y9</accession>
<dbReference type="PANTHER" id="PTHR45339">
    <property type="entry name" value="HYBRID SIGNAL TRANSDUCTION HISTIDINE KINASE J"/>
    <property type="match status" value="1"/>
</dbReference>
<evidence type="ECO:0000256" key="12">
    <source>
        <dbReference type="ARBA" id="ARBA00023012"/>
    </source>
</evidence>
<evidence type="ECO:0000256" key="5">
    <source>
        <dbReference type="ARBA" id="ARBA00022553"/>
    </source>
</evidence>
<dbReference type="SUPFAM" id="SSF158472">
    <property type="entry name" value="HAMP domain-like"/>
    <property type="match status" value="1"/>
</dbReference>
<dbReference type="CDD" id="cd00082">
    <property type="entry name" value="HisKA"/>
    <property type="match status" value="1"/>
</dbReference>
<proteinExistence type="predicted"/>
<keyword evidence="12" id="KW-0902">Two-component regulatory system</keyword>
<dbReference type="InterPro" id="IPR001789">
    <property type="entry name" value="Sig_transdc_resp-reg_receiver"/>
</dbReference>
<dbReference type="EC" id="2.7.13.3" evidence="3"/>
<feature type="modified residue" description="Phosphohistidine" evidence="14">
    <location>
        <position position="823"/>
    </location>
</feature>
<keyword evidence="13 16" id="KW-0472">Membrane</keyword>
<dbReference type="PROSITE" id="PS50885">
    <property type="entry name" value="HAMP"/>
    <property type="match status" value="1"/>
</dbReference>
<dbReference type="Pfam" id="PF01627">
    <property type="entry name" value="Hpt"/>
    <property type="match status" value="1"/>
</dbReference>
<evidence type="ECO:0000256" key="9">
    <source>
        <dbReference type="ARBA" id="ARBA00022777"/>
    </source>
</evidence>
<dbReference type="CDD" id="cd17546">
    <property type="entry name" value="REC_hyHK_CKI1_RcsC-like"/>
    <property type="match status" value="1"/>
</dbReference>
<dbReference type="PROSITE" id="PS50894">
    <property type="entry name" value="HPT"/>
    <property type="match status" value="1"/>
</dbReference>
<dbReference type="InterPro" id="IPR003661">
    <property type="entry name" value="HisK_dim/P_dom"/>
</dbReference>
<dbReference type="GO" id="GO:0016301">
    <property type="term" value="F:kinase activity"/>
    <property type="evidence" value="ECO:0007669"/>
    <property type="project" value="UniProtKB-KW"/>
</dbReference>
<dbReference type="PANTHER" id="PTHR45339:SF1">
    <property type="entry name" value="HYBRID SIGNAL TRANSDUCTION HISTIDINE KINASE J"/>
    <property type="match status" value="1"/>
</dbReference>
<dbReference type="SMART" id="SM00387">
    <property type="entry name" value="HATPase_c"/>
    <property type="match status" value="1"/>
</dbReference>
<feature type="domain" description="Histidine kinase" evidence="17">
    <location>
        <begin position="270"/>
        <end position="488"/>
    </location>
</feature>
<reference evidence="21" key="1">
    <citation type="journal article" date="2021" name="Front. Microbiol.">
        <title>Comprehensive Comparative Genomics and Phenotyping of Methylobacterium Species.</title>
        <authorList>
            <person name="Alessa O."/>
            <person name="Ogura Y."/>
            <person name="Fujitani Y."/>
            <person name="Takami H."/>
            <person name="Hayashi T."/>
            <person name="Sahin N."/>
            <person name="Tani A."/>
        </authorList>
    </citation>
    <scope>NUCLEOTIDE SEQUENCE</scope>
    <source>
        <strain evidence="21">NBRC 15689</strain>
    </source>
</reference>
<dbReference type="CDD" id="cd06225">
    <property type="entry name" value="HAMP"/>
    <property type="match status" value="1"/>
</dbReference>
<evidence type="ECO:0000259" key="17">
    <source>
        <dbReference type="PROSITE" id="PS50109"/>
    </source>
</evidence>
<evidence type="ECO:0000256" key="3">
    <source>
        <dbReference type="ARBA" id="ARBA00012438"/>
    </source>
</evidence>
<dbReference type="InterPro" id="IPR036890">
    <property type="entry name" value="HATPase_C_sf"/>
</dbReference>
<name>A0ABQ4T1Y9_METOR</name>
<evidence type="ECO:0000259" key="18">
    <source>
        <dbReference type="PROSITE" id="PS50110"/>
    </source>
</evidence>
<keyword evidence="9 21" id="KW-0418">Kinase</keyword>
<comment type="caution">
    <text evidence="21">The sequence shown here is derived from an EMBL/GenBank/DDBJ whole genome shotgun (WGS) entry which is preliminary data.</text>
</comment>
<keyword evidence="8" id="KW-0547">Nucleotide-binding</keyword>
<keyword evidence="6" id="KW-0808">Transferase</keyword>
<protein>
    <recommendedName>
        <fullName evidence="3">histidine kinase</fullName>
        <ecNumber evidence="3">2.7.13.3</ecNumber>
    </recommendedName>
</protein>
<evidence type="ECO:0000259" key="20">
    <source>
        <dbReference type="PROSITE" id="PS50894"/>
    </source>
</evidence>
<dbReference type="InterPro" id="IPR036641">
    <property type="entry name" value="HPT_dom_sf"/>
</dbReference>
<dbReference type="InterPro" id="IPR008207">
    <property type="entry name" value="Sig_transdc_His_kin_Hpt_dom"/>
</dbReference>
<dbReference type="SUPFAM" id="SSF55874">
    <property type="entry name" value="ATPase domain of HSP90 chaperone/DNA topoisomerase II/histidine kinase"/>
    <property type="match status" value="1"/>
</dbReference>
<dbReference type="PROSITE" id="PS50110">
    <property type="entry name" value="RESPONSE_REGULATORY"/>
    <property type="match status" value="1"/>
</dbReference>
<dbReference type="Pfam" id="PF02518">
    <property type="entry name" value="HATPase_c"/>
    <property type="match status" value="1"/>
</dbReference>
<dbReference type="Gene3D" id="1.10.287.130">
    <property type="match status" value="1"/>
</dbReference>
<dbReference type="Gene3D" id="6.10.340.10">
    <property type="match status" value="1"/>
</dbReference>
<evidence type="ECO:0000256" key="13">
    <source>
        <dbReference type="ARBA" id="ARBA00023136"/>
    </source>
</evidence>
<keyword evidence="11 16" id="KW-1133">Transmembrane helix</keyword>
<keyword evidence="22" id="KW-1185">Reference proteome</keyword>
<dbReference type="InterPro" id="IPR003660">
    <property type="entry name" value="HAMP_dom"/>
</dbReference>
<dbReference type="RefSeq" id="WP_238309468.1">
    <property type="nucleotide sequence ID" value="NZ_BPQV01000001.1"/>
</dbReference>
<gene>
    <name evidence="21" type="primary">rcsC_2</name>
    <name evidence="21" type="ORF">LKMONMHP_0366</name>
</gene>
<feature type="modified residue" description="4-aspartylphosphate" evidence="15">
    <location>
        <position position="677"/>
    </location>
</feature>
<dbReference type="Gene3D" id="3.40.50.2300">
    <property type="match status" value="1"/>
</dbReference>
<evidence type="ECO:0000256" key="16">
    <source>
        <dbReference type="SAM" id="Phobius"/>
    </source>
</evidence>
<dbReference type="SUPFAM" id="SSF47226">
    <property type="entry name" value="Histidine-containing phosphotransfer domain, HPT domain"/>
    <property type="match status" value="1"/>
</dbReference>
<dbReference type="InterPro" id="IPR004358">
    <property type="entry name" value="Sig_transdc_His_kin-like_C"/>
</dbReference>
<evidence type="ECO:0000256" key="7">
    <source>
        <dbReference type="ARBA" id="ARBA00022692"/>
    </source>
</evidence>
<keyword evidence="7 16" id="KW-0812">Transmembrane</keyword>